<dbReference type="RefSeq" id="WP_207026463.1">
    <property type="nucleotide sequence ID" value="NZ_JAFLNM010000001.1"/>
</dbReference>
<sequence>MKELNAPICYDLSRQSYVYTESTNFKCGFYVEELDETSERNLSGGYGFGNMKRLLKF</sequence>
<dbReference type="Proteomes" id="UP000664807">
    <property type="component" value="Unassembled WGS sequence"/>
</dbReference>
<evidence type="ECO:0000313" key="1">
    <source>
        <dbReference type="EMBL" id="MBO0340894.1"/>
    </source>
</evidence>
<keyword evidence="2" id="KW-1185">Reference proteome</keyword>
<protein>
    <submittedName>
        <fullName evidence="1">Uncharacterized protein</fullName>
    </submittedName>
</protein>
<dbReference type="EMBL" id="JAFLNM010000001">
    <property type="protein sequence ID" value="MBO0340894.1"/>
    <property type="molecule type" value="Genomic_DNA"/>
</dbReference>
<gene>
    <name evidence="1" type="ORF">J0654_04520</name>
</gene>
<evidence type="ECO:0000313" key="2">
    <source>
        <dbReference type="Proteomes" id="UP000664807"/>
    </source>
</evidence>
<accession>A0ABS3FCK4</accession>
<reference evidence="1 2" key="1">
    <citation type="submission" date="2021-03" db="EMBL/GenBank/DDBJ databases">
        <title>Muricauda lutimaris sp. nov. and Muricauda ruestringensis sp. nov, two marine members of the Flavobacteriaceae isolated from deep sea sediments of Western Pacific.</title>
        <authorList>
            <person name="Zhao S."/>
            <person name="Liu R."/>
        </authorList>
    </citation>
    <scope>NUCLEOTIDE SEQUENCE [LARGE SCALE GENOMIC DNA]</scope>
    <source>
        <strain evidence="1 2">BC31-3-A3</strain>
    </source>
</reference>
<name>A0ABS3FCK4_9FLAO</name>
<organism evidence="1 2">
    <name type="scientific">Flagellimonas profundi</name>
    <dbReference type="NCBI Taxonomy" id="2915620"/>
    <lineage>
        <taxon>Bacteria</taxon>
        <taxon>Pseudomonadati</taxon>
        <taxon>Bacteroidota</taxon>
        <taxon>Flavobacteriia</taxon>
        <taxon>Flavobacteriales</taxon>
        <taxon>Flavobacteriaceae</taxon>
        <taxon>Flagellimonas</taxon>
    </lineage>
</organism>
<comment type="caution">
    <text evidence="1">The sequence shown here is derived from an EMBL/GenBank/DDBJ whole genome shotgun (WGS) entry which is preliminary data.</text>
</comment>
<proteinExistence type="predicted"/>